<feature type="compositionally biased region" description="Polar residues" evidence="8">
    <location>
        <begin position="113"/>
        <end position="129"/>
    </location>
</feature>
<evidence type="ECO:0000256" key="3">
    <source>
        <dbReference type="ARBA" id="ARBA00022737"/>
    </source>
</evidence>
<keyword evidence="11" id="KW-1185">Reference proteome</keyword>
<proteinExistence type="predicted"/>
<gene>
    <name evidence="10" type="ORF">K452DRAFT_323781</name>
</gene>
<evidence type="ECO:0000256" key="7">
    <source>
        <dbReference type="PROSITE-ProRule" id="PRU00042"/>
    </source>
</evidence>
<dbReference type="AlphaFoldDB" id="A0A6A6BRD7"/>
<dbReference type="InterPro" id="IPR007219">
    <property type="entry name" value="XnlR_reg_dom"/>
</dbReference>
<dbReference type="PROSITE" id="PS00028">
    <property type="entry name" value="ZINC_FINGER_C2H2_1"/>
    <property type="match status" value="2"/>
</dbReference>
<dbReference type="PROSITE" id="PS50157">
    <property type="entry name" value="ZINC_FINGER_C2H2_2"/>
    <property type="match status" value="2"/>
</dbReference>
<dbReference type="InterPro" id="IPR051059">
    <property type="entry name" value="VerF-like"/>
</dbReference>
<dbReference type="GO" id="GO:0000785">
    <property type="term" value="C:chromatin"/>
    <property type="evidence" value="ECO:0007669"/>
    <property type="project" value="TreeGrafter"/>
</dbReference>
<dbReference type="CDD" id="cd12148">
    <property type="entry name" value="fungal_TF_MHR"/>
    <property type="match status" value="1"/>
</dbReference>
<dbReference type="RefSeq" id="XP_033402368.1">
    <property type="nucleotide sequence ID" value="XM_033544660.1"/>
</dbReference>
<feature type="region of interest" description="Disordered" evidence="8">
    <location>
        <begin position="347"/>
        <end position="376"/>
    </location>
</feature>
<keyword evidence="4 7" id="KW-0863">Zinc-finger</keyword>
<dbReference type="InterPro" id="IPR036236">
    <property type="entry name" value="Znf_C2H2_sf"/>
</dbReference>
<sequence length="962" mass="106332">MPTTAGQRTTSRKKSVGDASLKKFACQYDSCGRSFTRSEHLQRHLLNHTAGQSTCERCRAHFKRRDLLERHMARHRQKDAEAGGGEGSGTLNTRKRMWKDADGNIVTKRPNLGPSTVHPSPPSEQQRLSPATPEDATRAAPAEAPISPPISSTLSSHSDGYGHSSEDPAIDAWIFPPLDLSSPGPEPAVIPPTELLPPDTDQFWSTAHALLPSNSQNTCEDVFQDDIFNPDTASSFNMPFTTMSNYNWLFDADLSAQEQFSTSPDILSGTFSAATHVDQAPETRSSTHTFATGVPSENTPVISEPIMTADGAASQHRAVVGDMSIGDPKTLSLPPFPFANGSQPIPNDTAGRFSIPQSFTAPNDETRTPRNLPTPRQERLGVDFERPLSTMNPSASLPVIDGIARAQVLDLIDVARPVTPDGFYISRNHPLLSLSCLQTYCDCYFTRFNTAYPLLHQPTFDASSVETLLLVSVLLIGATYCEKDAHQMAVCIHDVLRPQIFAHAGFTAKPDLWVLQTILLVECFGKSRAGQKQHDMSHLFHGLLINLIRRSDCQTIRPSTSEDCSSDLEQDWREWAEAEQKKRLAYLCFMWDVQHAVLFSQSLCMSAFELRSTLPCNQQLWEAHTASTWQRMRARQRQKRPPLFLTALKSYLSAGPAPAPPTKPLNALSRVLLLHGLMSISWDMQRRAQTSLGLAAGDWWHARMAASYDAWKADFDRYCLDYCAAHQQHQSQQQLLRDFSAFATAHTALYHAAHVALHADLLDLQIYAGARHILGRPVARADYVRSQRVVRRSSSSSSSDMRAAKAAWHAAHILRDGIVGLDDFDAHGLFHYPWTLYLATLTCWAFYHARPALPDDDDDDEMVWDAKAEMHALVSGMTAGAGPESLSLARQQRQQRRGTSGLTAVVAGCLGRVRWAVVHDGVMVLKGLVPWRLAVHSHPPPASSAQQQYPPPPPPPPPPARP</sequence>
<keyword evidence="6" id="KW-0539">Nucleus</keyword>
<evidence type="ECO:0000259" key="9">
    <source>
        <dbReference type="PROSITE" id="PS50157"/>
    </source>
</evidence>
<feature type="region of interest" description="Disordered" evidence="8">
    <location>
        <begin position="74"/>
        <end position="165"/>
    </location>
</feature>
<dbReference type="SUPFAM" id="SSF57667">
    <property type="entry name" value="beta-beta-alpha zinc fingers"/>
    <property type="match status" value="1"/>
</dbReference>
<name>A0A6A6BRD7_9PEZI</name>
<keyword evidence="2" id="KW-0479">Metal-binding</keyword>
<dbReference type="Pfam" id="PF04082">
    <property type="entry name" value="Fungal_trans"/>
    <property type="match status" value="1"/>
</dbReference>
<evidence type="ECO:0000256" key="6">
    <source>
        <dbReference type="ARBA" id="ARBA00023242"/>
    </source>
</evidence>
<dbReference type="EMBL" id="ML995475">
    <property type="protein sequence ID" value="KAF2146659.1"/>
    <property type="molecule type" value="Genomic_DNA"/>
</dbReference>
<feature type="region of interest" description="Disordered" evidence="8">
    <location>
        <begin position="281"/>
        <end position="300"/>
    </location>
</feature>
<dbReference type="GO" id="GO:0005634">
    <property type="term" value="C:nucleus"/>
    <property type="evidence" value="ECO:0007669"/>
    <property type="project" value="UniProtKB-SubCell"/>
</dbReference>
<feature type="domain" description="C2H2-type" evidence="9">
    <location>
        <begin position="24"/>
        <end position="53"/>
    </location>
</feature>
<evidence type="ECO:0000256" key="8">
    <source>
        <dbReference type="SAM" id="MobiDB-lite"/>
    </source>
</evidence>
<dbReference type="GO" id="GO:0006351">
    <property type="term" value="P:DNA-templated transcription"/>
    <property type="evidence" value="ECO:0007669"/>
    <property type="project" value="InterPro"/>
</dbReference>
<dbReference type="OrthoDB" id="1405595at2759"/>
<dbReference type="PANTHER" id="PTHR40626">
    <property type="entry name" value="MIP31509P"/>
    <property type="match status" value="1"/>
</dbReference>
<dbReference type="GO" id="GO:0000978">
    <property type="term" value="F:RNA polymerase II cis-regulatory region sequence-specific DNA binding"/>
    <property type="evidence" value="ECO:0007669"/>
    <property type="project" value="InterPro"/>
</dbReference>
<dbReference type="GO" id="GO:0008270">
    <property type="term" value="F:zinc ion binding"/>
    <property type="evidence" value="ECO:0007669"/>
    <property type="project" value="UniProtKB-KW"/>
</dbReference>
<dbReference type="PANTHER" id="PTHR40626:SF18">
    <property type="entry name" value="NICOTINATE CATABOLISM CLUSTER-SPECIFIC TRANSCRIPTION FACTOR"/>
    <property type="match status" value="1"/>
</dbReference>
<evidence type="ECO:0000256" key="1">
    <source>
        <dbReference type="ARBA" id="ARBA00004123"/>
    </source>
</evidence>
<dbReference type="Proteomes" id="UP000799438">
    <property type="component" value="Unassembled WGS sequence"/>
</dbReference>
<evidence type="ECO:0000256" key="5">
    <source>
        <dbReference type="ARBA" id="ARBA00022833"/>
    </source>
</evidence>
<dbReference type="SMART" id="SM00355">
    <property type="entry name" value="ZnF_C2H2"/>
    <property type="match status" value="2"/>
</dbReference>
<feature type="compositionally biased region" description="Low complexity" evidence="8">
    <location>
        <begin position="139"/>
        <end position="158"/>
    </location>
</feature>
<feature type="region of interest" description="Disordered" evidence="8">
    <location>
        <begin position="938"/>
        <end position="962"/>
    </location>
</feature>
<feature type="compositionally biased region" description="Pro residues" evidence="8">
    <location>
        <begin position="949"/>
        <end position="962"/>
    </location>
</feature>
<comment type="subcellular location">
    <subcellularLocation>
        <location evidence="1">Nucleus</location>
    </subcellularLocation>
</comment>
<dbReference type="Gene3D" id="3.30.160.60">
    <property type="entry name" value="Classic Zinc Finger"/>
    <property type="match status" value="1"/>
</dbReference>
<protein>
    <recommendedName>
        <fullName evidence="9">C2H2-type domain-containing protein</fullName>
    </recommendedName>
</protein>
<accession>A0A6A6BRD7</accession>
<evidence type="ECO:0000313" key="11">
    <source>
        <dbReference type="Proteomes" id="UP000799438"/>
    </source>
</evidence>
<dbReference type="GO" id="GO:0000981">
    <property type="term" value="F:DNA-binding transcription factor activity, RNA polymerase II-specific"/>
    <property type="evidence" value="ECO:0007669"/>
    <property type="project" value="InterPro"/>
</dbReference>
<feature type="domain" description="C2H2-type" evidence="9">
    <location>
        <begin position="53"/>
        <end position="80"/>
    </location>
</feature>
<organism evidence="10 11">
    <name type="scientific">Aplosporella prunicola CBS 121167</name>
    <dbReference type="NCBI Taxonomy" id="1176127"/>
    <lineage>
        <taxon>Eukaryota</taxon>
        <taxon>Fungi</taxon>
        <taxon>Dikarya</taxon>
        <taxon>Ascomycota</taxon>
        <taxon>Pezizomycotina</taxon>
        <taxon>Dothideomycetes</taxon>
        <taxon>Dothideomycetes incertae sedis</taxon>
        <taxon>Botryosphaeriales</taxon>
        <taxon>Aplosporellaceae</taxon>
        <taxon>Aplosporella</taxon>
    </lineage>
</organism>
<keyword evidence="3" id="KW-0677">Repeat</keyword>
<keyword evidence="5" id="KW-0862">Zinc</keyword>
<evidence type="ECO:0000313" key="10">
    <source>
        <dbReference type="EMBL" id="KAF2146659.1"/>
    </source>
</evidence>
<reference evidence="10" key="1">
    <citation type="journal article" date="2020" name="Stud. Mycol.">
        <title>101 Dothideomycetes genomes: a test case for predicting lifestyles and emergence of pathogens.</title>
        <authorList>
            <person name="Haridas S."/>
            <person name="Albert R."/>
            <person name="Binder M."/>
            <person name="Bloem J."/>
            <person name="Labutti K."/>
            <person name="Salamov A."/>
            <person name="Andreopoulos B."/>
            <person name="Baker S."/>
            <person name="Barry K."/>
            <person name="Bills G."/>
            <person name="Bluhm B."/>
            <person name="Cannon C."/>
            <person name="Castanera R."/>
            <person name="Culley D."/>
            <person name="Daum C."/>
            <person name="Ezra D."/>
            <person name="Gonzalez J."/>
            <person name="Henrissat B."/>
            <person name="Kuo A."/>
            <person name="Liang C."/>
            <person name="Lipzen A."/>
            <person name="Lutzoni F."/>
            <person name="Magnuson J."/>
            <person name="Mondo S."/>
            <person name="Nolan M."/>
            <person name="Ohm R."/>
            <person name="Pangilinan J."/>
            <person name="Park H.-J."/>
            <person name="Ramirez L."/>
            <person name="Alfaro M."/>
            <person name="Sun H."/>
            <person name="Tritt A."/>
            <person name="Yoshinaga Y."/>
            <person name="Zwiers L.-H."/>
            <person name="Turgeon B."/>
            <person name="Goodwin S."/>
            <person name="Spatafora J."/>
            <person name="Crous P."/>
            <person name="Grigoriev I."/>
        </authorList>
    </citation>
    <scope>NUCLEOTIDE SEQUENCE</scope>
    <source>
        <strain evidence="10">CBS 121167</strain>
    </source>
</reference>
<evidence type="ECO:0000256" key="2">
    <source>
        <dbReference type="ARBA" id="ARBA00022723"/>
    </source>
</evidence>
<evidence type="ECO:0000256" key="4">
    <source>
        <dbReference type="ARBA" id="ARBA00022771"/>
    </source>
</evidence>
<dbReference type="InterPro" id="IPR013087">
    <property type="entry name" value="Znf_C2H2_type"/>
</dbReference>
<dbReference type="GeneID" id="54302156"/>
<feature type="compositionally biased region" description="Polar residues" evidence="8">
    <location>
        <begin position="282"/>
        <end position="300"/>
    </location>
</feature>